<protein>
    <submittedName>
        <fullName evidence="1">Uncharacterized protein</fullName>
    </submittedName>
</protein>
<sequence>MFDKELFEKICTDYGIELVESHEQGITLTDSTKVYKSEEDFKELLLEFLINGGKCC</sequence>
<organism evidence="1">
    <name type="scientific">Siphoviridae sp. ctTC45</name>
    <dbReference type="NCBI Taxonomy" id="2827573"/>
    <lineage>
        <taxon>Viruses</taxon>
        <taxon>Duplodnaviria</taxon>
        <taxon>Heunggongvirae</taxon>
        <taxon>Uroviricota</taxon>
        <taxon>Caudoviricetes</taxon>
    </lineage>
</organism>
<evidence type="ECO:0000313" key="1">
    <source>
        <dbReference type="EMBL" id="DAD72196.1"/>
    </source>
</evidence>
<accession>A0A8S5LQ87</accession>
<reference evidence="1" key="1">
    <citation type="journal article" date="2021" name="Proc. Natl. Acad. Sci. U.S.A.">
        <title>A Catalog of Tens of Thousands of Viruses from Human Metagenomes Reveals Hidden Associations with Chronic Diseases.</title>
        <authorList>
            <person name="Tisza M.J."/>
            <person name="Buck C.B."/>
        </authorList>
    </citation>
    <scope>NUCLEOTIDE SEQUENCE</scope>
    <source>
        <strain evidence="1">CtTC45</strain>
    </source>
</reference>
<proteinExistence type="predicted"/>
<name>A0A8S5LQ87_9CAUD</name>
<dbReference type="EMBL" id="BK015895">
    <property type="protein sequence ID" value="DAD72196.1"/>
    <property type="molecule type" value="Genomic_DNA"/>
</dbReference>